<evidence type="ECO:0000256" key="2">
    <source>
        <dbReference type="ARBA" id="ARBA00022490"/>
    </source>
</evidence>
<dbReference type="NCBIfam" id="TIGR01953">
    <property type="entry name" value="NusA"/>
    <property type="match status" value="1"/>
</dbReference>
<dbReference type="GO" id="GO:0031564">
    <property type="term" value="P:transcription antitermination"/>
    <property type="evidence" value="ECO:0007669"/>
    <property type="project" value="UniProtKB-UniRule"/>
</dbReference>
<feature type="domain" description="NusA-like second KH" evidence="9">
    <location>
        <begin position="313"/>
        <end position="371"/>
    </location>
</feature>
<evidence type="ECO:0000259" key="9">
    <source>
        <dbReference type="Pfam" id="PF26594"/>
    </source>
</evidence>
<organism evidence="10 11">
    <name type="scientific">Psittacicella hinzii</name>
    <dbReference type="NCBI Taxonomy" id="2028575"/>
    <lineage>
        <taxon>Bacteria</taxon>
        <taxon>Pseudomonadati</taxon>
        <taxon>Pseudomonadota</taxon>
        <taxon>Gammaproteobacteria</taxon>
        <taxon>Pasteurellales</taxon>
        <taxon>Psittacicellaceae</taxon>
        <taxon>Psittacicella</taxon>
    </lineage>
</organism>
<dbReference type="OrthoDB" id="9807233at2"/>
<dbReference type="InterPro" id="IPR058582">
    <property type="entry name" value="KH_NusA_2nd"/>
</dbReference>
<dbReference type="InterPro" id="IPR010995">
    <property type="entry name" value="DNA_repair_Rad51/TF_NusA_a-hlx"/>
</dbReference>
<accession>A0A3A1Y8V5</accession>
<dbReference type="GO" id="GO:0006353">
    <property type="term" value="P:DNA-templated transcription termination"/>
    <property type="evidence" value="ECO:0007669"/>
    <property type="project" value="UniProtKB-UniRule"/>
</dbReference>
<dbReference type="GO" id="GO:0003723">
    <property type="term" value="F:RNA binding"/>
    <property type="evidence" value="ECO:0007669"/>
    <property type="project" value="UniProtKB-UniRule"/>
</dbReference>
<dbReference type="InterPro" id="IPR013735">
    <property type="entry name" value="TF_NusA_N"/>
</dbReference>
<dbReference type="Pfam" id="PF08529">
    <property type="entry name" value="NusA_N"/>
    <property type="match status" value="1"/>
</dbReference>
<evidence type="ECO:0000256" key="6">
    <source>
        <dbReference type="HAMAP-Rule" id="MF_00945"/>
    </source>
</evidence>
<dbReference type="GO" id="GO:0005829">
    <property type="term" value="C:cytosol"/>
    <property type="evidence" value="ECO:0007669"/>
    <property type="project" value="TreeGrafter"/>
</dbReference>
<evidence type="ECO:0000256" key="5">
    <source>
        <dbReference type="ARBA" id="ARBA00023163"/>
    </source>
</evidence>
<evidence type="ECO:0000256" key="4">
    <source>
        <dbReference type="ARBA" id="ARBA00023015"/>
    </source>
</evidence>
<dbReference type="SUPFAM" id="SSF47794">
    <property type="entry name" value="Rad51 N-terminal domain-like"/>
    <property type="match status" value="2"/>
</dbReference>
<proteinExistence type="inferred from homology"/>
<dbReference type="HAMAP" id="MF_00945_B">
    <property type="entry name" value="NusA_B"/>
    <property type="match status" value="1"/>
</dbReference>
<comment type="subcellular location">
    <subcellularLocation>
        <location evidence="6">Cytoplasm</location>
    </subcellularLocation>
</comment>
<keyword evidence="6" id="KW-0889">Transcription antitermination</keyword>
<reference evidence="10 11" key="1">
    <citation type="submission" date="2017-08" db="EMBL/GenBank/DDBJ databases">
        <title>Reclassification of Bisgaard taxon 37 and 44.</title>
        <authorList>
            <person name="Christensen H."/>
        </authorList>
    </citation>
    <scope>NUCLEOTIDE SEQUENCE [LARGE SCALE GENOMIC DNA]</scope>
    <source>
        <strain evidence="10 11">B96_3</strain>
    </source>
</reference>
<protein>
    <recommendedName>
        <fullName evidence="6">Transcription termination/antitermination protein NusA</fullName>
    </recommendedName>
</protein>
<dbReference type="Pfam" id="PF14520">
    <property type="entry name" value="HHH_5"/>
    <property type="match status" value="1"/>
</dbReference>
<name>A0A3A1Y8V5_9GAMM</name>
<evidence type="ECO:0000259" key="8">
    <source>
        <dbReference type="Pfam" id="PF13184"/>
    </source>
</evidence>
<dbReference type="Pfam" id="PF13184">
    <property type="entry name" value="KH_NusA_1st"/>
    <property type="match status" value="1"/>
</dbReference>
<dbReference type="Proteomes" id="UP000265691">
    <property type="component" value="Unassembled WGS sequence"/>
</dbReference>
<dbReference type="PANTHER" id="PTHR22648">
    <property type="entry name" value="TRANSCRIPTION TERMINATION FACTOR NUSA"/>
    <property type="match status" value="1"/>
</dbReference>
<dbReference type="Gene3D" id="3.30.1480.10">
    <property type="entry name" value="NusA, N-terminal domain"/>
    <property type="match status" value="1"/>
</dbReference>
<evidence type="ECO:0000313" key="10">
    <source>
        <dbReference type="EMBL" id="RIY34105.1"/>
    </source>
</evidence>
<keyword evidence="4 6" id="KW-0805">Transcription regulation</keyword>
<dbReference type="Gene3D" id="1.10.150.20">
    <property type="entry name" value="5' to 3' exonuclease, C-terminal subdomain"/>
    <property type="match status" value="2"/>
</dbReference>
<dbReference type="Gene3D" id="3.30.300.20">
    <property type="match status" value="2"/>
</dbReference>
<keyword evidence="11" id="KW-1185">Reference proteome</keyword>
<comment type="similarity">
    <text evidence="6">Belongs to the NusA family.</text>
</comment>
<evidence type="ECO:0000256" key="3">
    <source>
        <dbReference type="ARBA" id="ARBA00022884"/>
    </source>
</evidence>
<dbReference type="InterPro" id="IPR012340">
    <property type="entry name" value="NA-bd_OB-fold"/>
</dbReference>
<dbReference type="EMBL" id="NRHC01000016">
    <property type="protein sequence ID" value="RIY34105.1"/>
    <property type="molecule type" value="Genomic_DNA"/>
</dbReference>
<dbReference type="InterPro" id="IPR025249">
    <property type="entry name" value="TF_NusA_KH_1st"/>
</dbReference>
<feature type="domain" description="Transcription factor NusA N-terminal" evidence="7">
    <location>
        <begin position="9"/>
        <end position="130"/>
    </location>
</feature>
<dbReference type="SUPFAM" id="SSF69705">
    <property type="entry name" value="Transcription factor NusA, N-terminal domain"/>
    <property type="match status" value="1"/>
</dbReference>
<comment type="subunit">
    <text evidence="6">Monomer. Binds directly to the core enzyme of the DNA-dependent RNA polymerase and to nascent RNA.</text>
</comment>
<dbReference type="InterPro" id="IPR009019">
    <property type="entry name" value="KH_sf_prok-type"/>
</dbReference>
<dbReference type="InterPro" id="IPR010213">
    <property type="entry name" value="TF_NusA"/>
</dbReference>
<keyword evidence="1 6" id="KW-0806">Transcription termination</keyword>
<dbReference type="RefSeq" id="WP_119524486.1">
    <property type="nucleotide sequence ID" value="NZ_NRHC01000016.1"/>
</dbReference>
<dbReference type="GO" id="GO:0000166">
    <property type="term" value="F:nucleotide binding"/>
    <property type="evidence" value="ECO:0007669"/>
    <property type="project" value="InterPro"/>
</dbReference>
<dbReference type="CDD" id="cd02134">
    <property type="entry name" value="KH-II_NusA_rpt1"/>
    <property type="match status" value="1"/>
</dbReference>
<keyword evidence="3 6" id="KW-0694">RNA-binding</keyword>
<evidence type="ECO:0000313" key="11">
    <source>
        <dbReference type="Proteomes" id="UP000265691"/>
    </source>
</evidence>
<dbReference type="GO" id="GO:0003700">
    <property type="term" value="F:DNA-binding transcription factor activity"/>
    <property type="evidence" value="ECO:0007669"/>
    <property type="project" value="InterPro"/>
</dbReference>
<comment type="function">
    <text evidence="6">Participates in both transcription termination and antitermination.</text>
</comment>
<dbReference type="Pfam" id="PF26594">
    <property type="entry name" value="KH_NusA_2nd"/>
    <property type="match status" value="1"/>
</dbReference>
<dbReference type="InterPro" id="IPR030842">
    <property type="entry name" value="TF_NusA_bacterial"/>
</dbReference>
<comment type="caution">
    <text evidence="10">The sequence shown here is derived from an EMBL/GenBank/DDBJ whole genome shotgun (WGS) entry which is preliminary data.</text>
</comment>
<dbReference type="InterPro" id="IPR015946">
    <property type="entry name" value="KH_dom-like_a/b"/>
</dbReference>
<sequence length="522" mass="60127">MSANNKELELVKWARNIADRRNIEFDRILEAIEEGLAISVRRKYDGERIFRIKLNPETGEATIYRQWKVVEEVNVPTREISIEAALFENANIKVGEYIEDIDEDEVIELDRIGYNTFRQIMTSKVRSLENEKIIKSYEPYLGKIVKGRVRQSKNNTVVLSFPEFSRPYENNFDEEAEHHYVEGILRRDGLIPGDRFRNNQEVSALLVALESGDPNKQQMVLSRTSPEFLHALLRRQVPEIQNGIIEVVDIAREPGLRAKVVVRTNDKKLDLIGACLGVKTSRINPITRELRNEKIDIIPFDQDFVTYIHSLLTLSPEEEAQIIIDEKAKMISVAVTAEQLPIAIGQRGVNVRLANQILGWKIHVYDIETFAKQKEEEDQKYISVFETDLQLDHDTARFLVEQGFRNVEELAATSQEELEELFEPEDAKLLKEMANNCVNEYLNAQLEQIEKANIEQGLKELEGMTNEFLIKLIEHNIKTLEDLADLATDELTSYINVSEVIANSLIMQARQIVWFNEEESEA</sequence>
<evidence type="ECO:0000256" key="1">
    <source>
        <dbReference type="ARBA" id="ARBA00022472"/>
    </source>
</evidence>
<keyword evidence="2 6" id="KW-0963">Cytoplasm</keyword>
<dbReference type="PANTHER" id="PTHR22648:SF0">
    <property type="entry name" value="TRANSCRIPTION TERMINATION_ANTITERMINATION PROTEIN NUSA"/>
    <property type="match status" value="1"/>
</dbReference>
<dbReference type="InterPro" id="IPR036555">
    <property type="entry name" value="NusA_N_sf"/>
</dbReference>
<dbReference type="AlphaFoldDB" id="A0A3A1Y8V5"/>
<keyword evidence="5 6" id="KW-0804">Transcription</keyword>
<dbReference type="SUPFAM" id="SSF54814">
    <property type="entry name" value="Prokaryotic type KH domain (KH-domain type II)"/>
    <property type="match status" value="2"/>
</dbReference>
<dbReference type="Gene3D" id="2.40.50.140">
    <property type="entry name" value="Nucleic acid-binding proteins"/>
    <property type="match status" value="1"/>
</dbReference>
<feature type="domain" description="Transcription factor NusA first KH" evidence="8">
    <location>
        <begin position="223"/>
        <end position="299"/>
    </location>
</feature>
<evidence type="ECO:0000259" key="7">
    <source>
        <dbReference type="Pfam" id="PF08529"/>
    </source>
</evidence>
<gene>
    <name evidence="6 10" type="primary">nusA</name>
    <name evidence="10" type="ORF">CKF54_01325</name>
</gene>